<comment type="caution">
    <text evidence="1">The sequence shown here is derived from an EMBL/GenBank/DDBJ whole genome shotgun (WGS) entry which is preliminary data.</text>
</comment>
<organism evidence="1 2">
    <name type="scientific">Burkholderia ubonensis</name>
    <dbReference type="NCBI Taxonomy" id="101571"/>
    <lineage>
        <taxon>Bacteria</taxon>
        <taxon>Pseudomonadati</taxon>
        <taxon>Pseudomonadota</taxon>
        <taxon>Betaproteobacteria</taxon>
        <taxon>Burkholderiales</taxon>
        <taxon>Burkholderiaceae</taxon>
        <taxon>Burkholderia</taxon>
        <taxon>Burkholderia cepacia complex</taxon>
    </lineage>
</organism>
<sequence>MLIDRRARGAVPPRTTVPAGACRARAAAWRAWTTPGASAGSAPAVPFEFVVESPRPGRT</sequence>
<reference evidence="1 2" key="1">
    <citation type="submission" date="2015-11" db="EMBL/GenBank/DDBJ databases">
        <title>Expanding the genomic diversity of Burkholderia species for the development of highly accurate diagnostics.</title>
        <authorList>
            <person name="Sahl J."/>
            <person name="Keim P."/>
            <person name="Wagner D."/>
        </authorList>
    </citation>
    <scope>NUCLEOTIDE SEQUENCE [LARGE SCALE GENOMIC DNA]</scope>
    <source>
        <strain evidence="1 2">MSMB1585WGS</strain>
    </source>
</reference>
<evidence type="ECO:0000313" key="2">
    <source>
        <dbReference type="Proteomes" id="UP000057910"/>
    </source>
</evidence>
<gene>
    <name evidence="1" type="ORF">WJ68_33080</name>
</gene>
<dbReference type="Proteomes" id="UP000057910">
    <property type="component" value="Unassembled WGS sequence"/>
</dbReference>
<protein>
    <submittedName>
        <fullName evidence="1">Uncharacterized protein</fullName>
    </submittedName>
</protein>
<evidence type="ECO:0000313" key="1">
    <source>
        <dbReference type="EMBL" id="KVN92838.1"/>
    </source>
</evidence>
<dbReference type="AlphaFoldDB" id="A0ABD4EBL1"/>
<accession>A0ABD4EBL1</accession>
<name>A0ABD4EBL1_9BURK</name>
<proteinExistence type="predicted"/>
<dbReference type="EMBL" id="LPAD01000006">
    <property type="protein sequence ID" value="KVN92838.1"/>
    <property type="molecule type" value="Genomic_DNA"/>
</dbReference>